<evidence type="ECO:0000256" key="2">
    <source>
        <dbReference type="ARBA" id="ARBA00012418"/>
    </source>
</evidence>
<keyword evidence="6 10" id="KW-0548">Nucleotidyltransferase</keyword>
<evidence type="ECO:0000256" key="10">
    <source>
        <dbReference type="HAMAP-Rule" id="MF_00366"/>
    </source>
</evidence>
<dbReference type="EC" id="2.7.7.6" evidence="2 10"/>
<keyword evidence="5 10" id="KW-0808">Transferase</keyword>
<reference evidence="11 12" key="1">
    <citation type="submission" date="2019-03" db="EMBL/GenBank/DDBJ databases">
        <title>Genomic Encyclopedia of Type Strains, Phase IV (KMG-IV): sequencing the most valuable type-strain genomes for metagenomic binning, comparative biology and taxonomic classification.</title>
        <authorList>
            <person name="Goeker M."/>
        </authorList>
    </citation>
    <scope>NUCLEOTIDE SEQUENCE [LARGE SCALE GENOMIC DNA]</scope>
    <source>
        <strain evidence="11 12">DSM 100013</strain>
    </source>
</reference>
<dbReference type="GO" id="GO:0006351">
    <property type="term" value="P:DNA-templated transcription"/>
    <property type="evidence" value="ECO:0007669"/>
    <property type="project" value="UniProtKB-UniRule"/>
</dbReference>
<name>A0A4R2T9E1_9FIRM</name>
<evidence type="ECO:0000256" key="9">
    <source>
        <dbReference type="ARBA" id="ARBA00048552"/>
    </source>
</evidence>
<evidence type="ECO:0000256" key="5">
    <source>
        <dbReference type="ARBA" id="ARBA00022679"/>
    </source>
</evidence>
<dbReference type="Pfam" id="PF01192">
    <property type="entry name" value="RNA_pol_Rpb6"/>
    <property type="match status" value="1"/>
</dbReference>
<keyword evidence="4 10" id="KW-0240">DNA-directed RNA polymerase</keyword>
<evidence type="ECO:0000256" key="8">
    <source>
        <dbReference type="ARBA" id="ARBA00029924"/>
    </source>
</evidence>
<evidence type="ECO:0000256" key="7">
    <source>
        <dbReference type="ARBA" id="ARBA00023163"/>
    </source>
</evidence>
<dbReference type="InterPro" id="IPR006110">
    <property type="entry name" value="Pol_omega/Rpo6/RPB6"/>
</dbReference>
<sequence length="68" mass="7874">MLYPPINELLEIIDSRYTLVIATAKRARQLIDNEKPKVKTDSKKPVSIATQEIYEGHITYTQIKDDKK</sequence>
<dbReference type="NCBIfam" id="TIGR00690">
    <property type="entry name" value="rpoZ"/>
    <property type="match status" value="1"/>
</dbReference>
<evidence type="ECO:0000256" key="1">
    <source>
        <dbReference type="ARBA" id="ARBA00006711"/>
    </source>
</evidence>
<dbReference type="EMBL" id="SLYC01000040">
    <property type="protein sequence ID" value="TCP98421.1"/>
    <property type="molecule type" value="Genomic_DNA"/>
</dbReference>
<dbReference type="PANTHER" id="PTHR34476:SF1">
    <property type="entry name" value="DNA-DIRECTED RNA POLYMERASE SUBUNIT OMEGA"/>
    <property type="match status" value="1"/>
</dbReference>
<evidence type="ECO:0000313" key="11">
    <source>
        <dbReference type="EMBL" id="TCP98421.1"/>
    </source>
</evidence>
<dbReference type="Gene3D" id="3.90.940.10">
    <property type="match status" value="1"/>
</dbReference>
<dbReference type="InterPro" id="IPR036161">
    <property type="entry name" value="RPB6/omega-like_sf"/>
</dbReference>
<organism evidence="11 12">
    <name type="scientific">Serpentinicella alkaliphila</name>
    <dbReference type="NCBI Taxonomy" id="1734049"/>
    <lineage>
        <taxon>Bacteria</taxon>
        <taxon>Bacillati</taxon>
        <taxon>Bacillota</taxon>
        <taxon>Clostridia</taxon>
        <taxon>Peptostreptococcales</taxon>
        <taxon>Natronincolaceae</taxon>
        <taxon>Serpentinicella</taxon>
    </lineage>
</organism>
<dbReference type="Proteomes" id="UP000295504">
    <property type="component" value="Unassembled WGS sequence"/>
</dbReference>
<dbReference type="GO" id="GO:0000428">
    <property type="term" value="C:DNA-directed RNA polymerase complex"/>
    <property type="evidence" value="ECO:0007669"/>
    <property type="project" value="UniProtKB-KW"/>
</dbReference>
<dbReference type="PANTHER" id="PTHR34476">
    <property type="entry name" value="DNA-DIRECTED RNA POLYMERASE SUBUNIT OMEGA"/>
    <property type="match status" value="1"/>
</dbReference>
<evidence type="ECO:0000313" key="12">
    <source>
        <dbReference type="Proteomes" id="UP000295504"/>
    </source>
</evidence>
<comment type="similarity">
    <text evidence="1 10">Belongs to the RNA polymerase subunit omega family.</text>
</comment>
<dbReference type="HAMAP" id="MF_00366">
    <property type="entry name" value="RNApol_bact_RpoZ"/>
    <property type="match status" value="1"/>
</dbReference>
<dbReference type="GO" id="GO:0003899">
    <property type="term" value="F:DNA-directed RNA polymerase activity"/>
    <property type="evidence" value="ECO:0007669"/>
    <property type="project" value="UniProtKB-UniRule"/>
</dbReference>
<dbReference type="GO" id="GO:0003677">
    <property type="term" value="F:DNA binding"/>
    <property type="evidence" value="ECO:0007669"/>
    <property type="project" value="UniProtKB-UniRule"/>
</dbReference>
<comment type="caution">
    <text evidence="11">The sequence shown here is derived from an EMBL/GenBank/DDBJ whole genome shotgun (WGS) entry which is preliminary data.</text>
</comment>
<comment type="function">
    <text evidence="10">Promotes RNA polymerase assembly. Latches the N- and C-terminal regions of the beta' subunit thereby facilitating its interaction with the beta and alpha subunits.</text>
</comment>
<protein>
    <recommendedName>
        <fullName evidence="3 10">DNA-directed RNA polymerase subunit omega</fullName>
        <shortName evidence="10">RNAP omega subunit</shortName>
        <ecNumber evidence="2 10">2.7.7.6</ecNumber>
    </recommendedName>
    <alternativeName>
        <fullName evidence="10">RNA polymerase omega subunit</fullName>
    </alternativeName>
    <alternativeName>
        <fullName evidence="8 10">Transcriptase subunit omega</fullName>
    </alternativeName>
</protein>
<keyword evidence="7 10" id="KW-0804">Transcription</keyword>
<accession>A0A4R2T9E1</accession>
<dbReference type="AlphaFoldDB" id="A0A4R2T9E1"/>
<proteinExistence type="inferred from homology"/>
<dbReference type="SUPFAM" id="SSF63562">
    <property type="entry name" value="RPB6/omega subunit-like"/>
    <property type="match status" value="1"/>
</dbReference>
<dbReference type="InterPro" id="IPR003716">
    <property type="entry name" value="DNA-dir_RNA_pol_omega"/>
</dbReference>
<keyword evidence="12" id="KW-1185">Reference proteome</keyword>
<comment type="catalytic activity">
    <reaction evidence="9 10">
        <text>RNA(n) + a ribonucleoside 5'-triphosphate = RNA(n+1) + diphosphate</text>
        <dbReference type="Rhea" id="RHEA:21248"/>
        <dbReference type="Rhea" id="RHEA-COMP:14527"/>
        <dbReference type="Rhea" id="RHEA-COMP:17342"/>
        <dbReference type="ChEBI" id="CHEBI:33019"/>
        <dbReference type="ChEBI" id="CHEBI:61557"/>
        <dbReference type="ChEBI" id="CHEBI:140395"/>
        <dbReference type="EC" id="2.7.7.6"/>
    </reaction>
</comment>
<dbReference type="OrthoDB" id="9815459at2"/>
<evidence type="ECO:0000256" key="4">
    <source>
        <dbReference type="ARBA" id="ARBA00022478"/>
    </source>
</evidence>
<evidence type="ECO:0000256" key="3">
    <source>
        <dbReference type="ARBA" id="ARBA00013725"/>
    </source>
</evidence>
<gene>
    <name evidence="10" type="primary">rpoZ</name>
    <name evidence="11" type="ORF">EDD79_10402</name>
</gene>
<dbReference type="RefSeq" id="WP_132849330.1">
    <property type="nucleotide sequence ID" value="NZ_CP058648.1"/>
</dbReference>
<comment type="subunit">
    <text evidence="10">The RNAP catalytic core consists of 2 alpha, 1 beta, 1 beta' and 1 omega subunit. When a sigma factor is associated with the core the holoenzyme is formed, which can initiate transcription.</text>
</comment>
<dbReference type="SMART" id="SM01409">
    <property type="entry name" value="RNA_pol_Rpb6"/>
    <property type="match status" value="1"/>
</dbReference>
<evidence type="ECO:0000256" key="6">
    <source>
        <dbReference type="ARBA" id="ARBA00022695"/>
    </source>
</evidence>